<dbReference type="Gene3D" id="3.40.50.300">
    <property type="entry name" value="P-loop containing nucleotide triphosphate hydrolases"/>
    <property type="match status" value="2"/>
</dbReference>
<dbReference type="AlphaFoldDB" id="A0A6C1FIP1"/>
<keyword evidence="4 10" id="KW-0347">Helicase</keyword>
<evidence type="ECO:0000256" key="3">
    <source>
        <dbReference type="ARBA" id="ARBA00022801"/>
    </source>
</evidence>
<dbReference type="InterPro" id="IPR027417">
    <property type="entry name" value="P-loop_NTPase"/>
</dbReference>
<dbReference type="InterPro" id="IPR000212">
    <property type="entry name" value="DNA_helicase_UvrD/REP"/>
</dbReference>
<sequence>MCLNIIQKRAIKYINGPCLILAGAGSGKTKVIINKIIYLINCGQYQPHNIAAITFTNKAADEMRVRLSKHLNYLKINQIIVSTFHSLGLKIIKKEIQELNLKSNFTLFDEKDQVHLIKKICQQEIKNNIKSLKKIIFMISHWKNKFLTPEQVYKSTLSHEENFFAYVYEKYNNYLSEANILDFDDLICIPTLLLKNNTIVQNRWQKKITYLLVDEYQDTNNSQYELIKILTQSNKNFTLVGDDDQSIYTWRGANPKNINSLIQDFPNLEIIKMEHNYRSSGRILNIANCLIANNTHFLEKKLFSQLQYGNYIKVLTGRNEEQEAEKIVETMITQNIKNNTKYEDYAILYRNNYQSRILEKILIKKNIPYYISEKSSFFFRPEIKYLLSYLRLIINNNDNDSFMRIINIPSRKIGKITLKKLEDKANETKQSLFQVSENLEINSFLAQNTINKIKKFILKIKKFTKKSFLKEYNIIDYIINDTHYEKWIFKTFKESNKIENSINNIHTLSKWFQNMIEGNIFEKPMNLSQIVERMTIRDLTNQNTKDKKNNQVQLMTLHASKGLEFSSVFIIGMCEGILPNQKSIDKNNLEEERRLTYVGITRAKKQLFFTYSQTYQKYGQKMDMLPSRFLFELPHEDLKWDQKCVLNTSIDQIEKSKYRILNLKKIIAK</sequence>
<evidence type="ECO:0000256" key="1">
    <source>
        <dbReference type="ARBA" id="ARBA00009922"/>
    </source>
</evidence>
<dbReference type="PANTHER" id="PTHR11070">
    <property type="entry name" value="UVRD / RECB / PCRA DNA HELICASE FAMILY MEMBER"/>
    <property type="match status" value="1"/>
</dbReference>
<dbReference type="PROSITE" id="PS51198">
    <property type="entry name" value="UVRD_HELICASE_ATP_BIND"/>
    <property type="match status" value="1"/>
</dbReference>
<dbReference type="Gene3D" id="1.10.486.10">
    <property type="entry name" value="PCRA, domain 4"/>
    <property type="match status" value="1"/>
</dbReference>
<feature type="domain" description="UvrD-like helicase C-terminal" evidence="12">
    <location>
        <begin position="281"/>
        <end position="562"/>
    </location>
</feature>
<comment type="catalytic activity">
    <reaction evidence="7">
        <text>Couples ATP hydrolysis with the unwinding of duplex DNA by translocating in the 3'-5' direction.</text>
        <dbReference type="EC" id="5.6.2.4"/>
    </reaction>
</comment>
<comment type="catalytic activity">
    <reaction evidence="9">
        <text>ATP + H2O = ADP + phosphate + H(+)</text>
        <dbReference type="Rhea" id="RHEA:13065"/>
        <dbReference type="ChEBI" id="CHEBI:15377"/>
        <dbReference type="ChEBI" id="CHEBI:15378"/>
        <dbReference type="ChEBI" id="CHEBI:30616"/>
        <dbReference type="ChEBI" id="CHEBI:43474"/>
        <dbReference type="ChEBI" id="CHEBI:456216"/>
        <dbReference type="EC" id="5.6.2.4"/>
    </reaction>
</comment>
<proteinExistence type="inferred from homology"/>
<evidence type="ECO:0000256" key="5">
    <source>
        <dbReference type="ARBA" id="ARBA00022840"/>
    </source>
</evidence>
<dbReference type="EC" id="5.6.2.4" evidence="8"/>
<dbReference type="CDD" id="cd18807">
    <property type="entry name" value="SF1_C_UvrD"/>
    <property type="match status" value="1"/>
</dbReference>
<dbReference type="GO" id="GO:0005829">
    <property type="term" value="C:cytosol"/>
    <property type="evidence" value="ECO:0007669"/>
    <property type="project" value="TreeGrafter"/>
</dbReference>
<dbReference type="PROSITE" id="PS51217">
    <property type="entry name" value="UVRD_HELICASE_CTER"/>
    <property type="match status" value="1"/>
</dbReference>
<comment type="similarity">
    <text evidence="1">Belongs to the helicase family. UvrD subfamily.</text>
</comment>
<evidence type="ECO:0000259" key="11">
    <source>
        <dbReference type="PROSITE" id="PS51198"/>
    </source>
</evidence>
<name>A0A6C1FIP1_BUCUN</name>
<evidence type="ECO:0000313" key="14">
    <source>
        <dbReference type="Proteomes" id="UP000502958"/>
    </source>
</evidence>
<dbReference type="SUPFAM" id="SSF52540">
    <property type="entry name" value="P-loop containing nucleoside triphosphate hydrolases"/>
    <property type="match status" value="1"/>
</dbReference>
<reference evidence="13 14" key="1">
    <citation type="submission" date="2020-01" db="EMBL/GenBank/DDBJ databases">
        <title>Complete genome of Buchnera aphidicola isolated from Chaitophorus populeti.</title>
        <authorList>
            <person name="Park J."/>
            <person name="Xi H."/>
        </authorList>
    </citation>
    <scope>NUCLEOTIDE SEQUENCE [LARGE SCALE GENOMIC DNA]</scope>
    <source>
        <strain evidence="13 14">UsonBac</strain>
    </source>
</reference>
<evidence type="ECO:0000256" key="9">
    <source>
        <dbReference type="ARBA" id="ARBA00048988"/>
    </source>
</evidence>
<organism evidence="13 14">
    <name type="scientific">Buchnera aphidicola subsp. Uroleucon sonchi</name>
    <dbReference type="NCBI Taxonomy" id="118118"/>
    <lineage>
        <taxon>Bacteria</taxon>
        <taxon>Pseudomonadati</taxon>
        <taxon>Pseudomonadota</taxon>
        <taxon>Gammaproteobacteria</taxon>
        <taxon>Enterobacterales</taxon>
        <taxon>Erwiniaceae</taxon>
        <taxon>Buchnera</taxon>
    </lineage>
</organism>
<dbReference type="GO" id="GO:0043138">
    <property type="term" value="F:3'-5' DNA helicase activity"/>
    <property type="evidence" value="ECO:0007669"/>
    <property type="project" value="UniProtKB-EC"/>
</dbReference>
<gene>
    <name evidence="13" type="ORF">GUU85_02830</name>
</gene>
<feature type="binding site" evidence="10">
    <location>
        <begin position="22"/>
        <end position="29"/>
    </location>
    <ligand>
        <name>ATP</name>
        <dbReference type="ChEBI" id="CHEBI:30616"/>
    </ligand>
</feature>
<dbReference type="InterPro" id="IPR013986">
    <property type="entry name" value="DExx_box_DNA_helicase_dom_sf"/>
</dbReference>
<accession>A0A6C1FIP1</accession>
<keyword evidence="2 10" id="KW-0547">Nucleotide-binding</keyword>
<keyword evidence="6" id="KW-0413">Isomerase</keyword>
<dbReference type="GO" id="GO:0005524">
    <property type="term" value="F:ATP binding"/>
    <property type="evidence" value="ECO:0007669"/>
    <property type="project" value="UniProtKB-UniRule"/>
</dbReference>
<dbReference type="CDD" id="cd17932">
    <property type="entry name" value="DEXQc_UvrD"/>
    <property type="match status" value="1"/>
</dbReference>
<evidence type="ECO:0000256" key="2">
    <source>
        <dbReference type="ARBA" id="ARBA00022741"/>
    </source>
</evidence>
<dbReference type="GO" id="GO:0016787">
    <property type="term" value="F:hydrolase activity"/>
    <property type="evidence" value="ECO:0007669"/>
    <property type="project" value="UniProtKB-UniRule"/>
</dbReference>
<evidence type="ECO:0000256" key="7">
    <source>
        <dbReference type="ARBA" id="ARBA00034617"/>
    </source>
</evidence>
<keyword evidence="5 10" id="KW-0067">ATP-binding</keyword>
<dbReference type="Proteomes" id="UP000502958">
    <property type="component" value="Chromosome"/>
</dbReference>
<dbReference type="GO" id="GO:0000725">
    <property type="term" value="P:recombinational repair"/>
    <property type="evidence" value="ECO:0007669"/>
    <property type="project" value="TreeGrafter"/>
</dbReference>
<evidence type="ECO:0000256" key="8">
    <source>
        <dbReference type="ARBA" id="ARBA00034808"/>
    </source>
</evidence>
<dbReference type="PANTHER" id="PTHR11070:SF64">
    <property type="entry name" value="ATP-DEPENDENT DNA HELICASE REP"/>
    <property type="match status" value="1"/>
</dbReference>
<protein>
    <recommendedName>
        <fullName evidence="8">DNA 3'-5' helicase</fullName>
        <ecNumber evidence="8">5.6.2.4</ecNumber>
    </recommendedName>
</protein>
<evidence type="ECO:0000256" key="6">
    <source>
        <dbReference type="ARBA" id="ARBA00023235"/>
    </source>
</evidence>
<evidence type="ECO:0000256" key="10">
    <source>
        <dbReference type="PROSITE-ProRule" id="PRU00560"/>
    </source>
</evidence>
<keyword evidence="3 10" id="KW-0378">Hydrolase</keyword>
<evidence type="ECO:0000256" key="4">
    <source>
        <dbReference type="ARBA" id="ARBA00022806"/>
    </source>
</evidence>
<dbReference type="EMBL" id="CP047588">
    <property type="protein sequence ID" value="QIE02259.1"/>
    <property type="molecule type" value="Genomic_DNA"/>
</dbReference>
<dbReference type="GO" id="GO:0003677">
    <property type="term" value="F:DNA binding"/>
    <property type="evidence" value="ECO:0007669"/>
    <property type="project" value="InterPro"/>
</dbReference>
<dbReference type="Gene3D" id="1.10.10.160">
    <property type="match status" value="1"/>
</dbReference>
<dbReference type="InterPro" id="IPR014017">
    <property type="entry name" value="DNA_helicase_UvrD-like_C"/>
</dbReference>
<feature type="domain" description="UvrD-like helicase ATP-binding" evidence="11">
    <location>
        <begin position="1"/>
        <end position="280"/>
    </location>
</feature>
<evidence type="ECO:0000259" key="12">
    <source>
        <dbReference type="PROSITE" id="PS51217"/>
    </source>
</evidence>
<dbReference type="InterPro" id="IPR014016">
    <property type="entry name" value="UvrD-like_ATP-bd"/>
</dbReference>
<dbReference type="Pfam" id="PF00580">
    <property type="entry name" value="UvrD-helicase"/>
    <property type="match status" value="1"/>
</dbReference>
<dbReference type="Pfam" id="PF13361">
    <property type="entry name" value="UvrD_C"/>
    <property type="match status" value="1"/>
</dbReference>
<evidence type="ECO:0000313" key="13">
    <source>
        <dbReference type="EMBL" id="QIE02259.1"/>
    </source>
</evidence>
<dbReference type="RefSeq" id="WP_163119739.1">
    <property type="nucleotide sequence ID" value="NZ_CP047588.1"/>
</dbReference>